<name>A0AAN6S2X0_9PEZI</name>
<proteinExistence type="predicted"/>
<gene>
    <name evidence="1" type="ORF">QBC46DRAFT_391155</name>
</gene>
<reference evidence="2" key="1">
    <citation type="journal article" date="2023" name="Mol. Phylogenet. Evol.">
        <title>Genome-scale phylogeny and comparative genomics of the fungal order Sordariales.</title>
        <authorList>
            <person name="Hensen N."/>
            <person name="Bonometti L."/>
            <person name="Westerberg I."/>
            <person name="Brannstrom I.O."/>
            <person name="Guillou S."/>
            <person name="Cros-Aarteil S."/>
            <person name="Calhoun S."/>
            <person name="Haridas S."/>
            <person name="Kuo A."/>
            <person name="Mondo S."/>
            <person name="Pangilinan J."/>
            <person name="Riley R."/>
            <person name="LaButti K."/>
            <person name="Andreopoulos B."/>
            <person name="Lipzen A."/>
            <person name="Chen C."/>
            <person name="Yan M."/>
            <person name="Daum C."/>
            <person name="Ng V."/>
            <person name="Clum A."/>
            <person name="Steindorff A."/>
            <person name="Ohm R.A."/>
            <person name="Martin F."/>
            <person name="Silar P."/>
            <person name="Natvig D.O."/>
            <person name="Lalanne C."/>
            <person name="Gautier V."/>
            <person name="Ament-Velasquez S.L."/>
            <person name="Kruys A."/>
            <person name="Hutchinson M.I."/>
            <person name="Powell A.J."/>
            <person name="Barry K."/>
            <person name="Miller A.N."/>
            <person name="Grigoriev I.V."/>
            <person name="Debuchy R."/>
            <person name="Gladieux P."/>
            <person name="Hiltunen Thoren M."/>
            <person name="Johannesson H."/>
        </authorList>
    </citation>
    <scope>NUCLEOTIDE SEQUENCE [LARGE SCALE GENOMIC DNA]</scope>
    <source>
        <strain evidence="2">CBS 340.73</strain>
    </source>
</reference>
<dbReference type="EMBL" id="MU853839">
    <property type="protein sequence ID" value="KAK3938013.1"/>
    <property type="molecule type" value="Genomic_DNA"/>
</dbReference>
<dbReference type="AlphaFoldDB" id="A0AAN6S2X0"/>
<organism evidence="1 2">
    <name type="scientific">Diplogelasinospora grovesii</name>
    <dbReference type="NCBI Taxonomy" id="303347"/>
    <lineage>
        <taxon>Eukaryota</taxon>
        <taxon>Fungi</taxon>
        <taxon>Dikarya</taxon>
        <taxon>Ascomycota</taxon>
        <taxon>Pezizomycotina</taxon>
        <taxon>Sordariomycetes</taxon>
        <taxon>Sordariomycetidae</taxon>
        <taxon>Sordariales</taxon>
        <taxon>Diplogelasinosporaceae</taxon>
        <taxon>Diplogelasinospora</taxon>
    </lineage>
</organism>
<comment type="caution">
    <text evidence="1">The sequence shown here is derived from an EMBL/GenBank/DDBJ whole genome shotgun (WGS) entry which is preliminary data.</text>
</comment>
<dbReference type="Proteomes" id="UP001303473">
    <property type="component" value="Unassembled WGS sequence"/>
</dbReference>
<protein>
    <submittedName>
        <fullName evidence="1">Uncharacterized protein</fullName>
    </submittedName>
</protein>
<evidence type="ECO:0000313" key="1">
    <source>
        <dbReference type="EMBL" id="KAK3938013.1"/>
    </source>
</evidence>
<evidence type="ECO:0000313" key="2">
    <source>
        <dbReference type="Proteomes" id="UP001303473"/>
    </source>
</evidence>
<accession>A0AAN6S2X0</accession>
<sequence>MNQSRSRVIEENPIGSGLDALRSAFKSVCEGQSIPCTTDALSHDKEDFQNLTLYLLPALRNLPAVRQLAFPGRNDNYNIPVIQAGKT</sequence>
<keyword evidence="2" id="KW-1185">Reference proteome</keyword>